<dbReference type="InterPro" id="IPR044150">
    <property type="entry name" value="HDAC_classIV"/>
</dbReference>
<evidence type="ECO:0000256" key="14">
    <source>
        <dbReference type="ARBA" id="ARBA00065154"/>
    </source>
</evidence>
<comment type="similarity">
    <text evidence="3 15">Belongs to the alpha-carbonic anhydrase family.</text>
</comment>
<dbReference type="GO" id="GO:0004089">
    <property type="term" value="F:carbonate dehydratase activity"/>
    <property type="evidence" value="ECO:0007669"/>
    <property type="project" value="UniProtKB-UniRule"/>
</dbReference>
<comment type="subunit">
    <text evidence="14">Interacts with HDAC6.</text>
</comment>
<dbReference type="InterPro" id="IPR023561">
    <property type="entry name" value="Carbonic_anhydrase_a-class"/>
</dbReference>
<dbReference type="SUPFAM" id="SSF51069">
    <property type="entry name" value="Carbonic anhydrase"/>
    <property type="match status" value="1"/>
</dbReference>
<keyword evidence="9" id="KW-0805">Transcription regulation</keyword>
<dbReference type="OrthoDB" id="437693at2759"/>
<comment type="function">
    <text evidence="15">Reversible hydration of carbon dioxide.</text>
</comment>
<evidence type="ECO:0000256" key="8">
    <source>
        <dbReference type="ARBA" id="ARBA00022853"/>
    </source>
</evidence>
<keyword evidence="8" id="KW-0156">Chromatin regulator</keyword>
<dbReference type="Gene3D" id="3.10.200.10">
    <property type="entry name" value="Alpha carbonic anhydrase"/>
    <property type="match status" value="1"/>
</dbReference>
<dbReference type="InterPro" id="IPR023801">
    <property type="entry name" value="His_deacetylse_dom"/>
</dbReference>
<dbReference type="GO" id="GO:0141221">
    <property type="term" value="F:histone deacetylase activity, hydrolytic mechanism"/>
    <property type="evidence" value="ECO:0007669"/>
    <property type="project" value="UniProtKB-EC"/>
</dbReference>
<comment type="cofactor">
    <cofactor evidence="15">
        <name>Zn(2+)</name>
        <dbReference type="ChEBI" id="CHEBI:29105"/>
    </cofactor>
</comment>
<dbReference type="InterPro" id="IPR023696">
    <property type="entry name" value="Ureohydrolase_dom_sf"/>
</dbReference>
<dbReference type="FunFam" id="3.40.800.20:FF:000009">
    <property type="entry name" value="Histone deacetylase 11"/>
    <property type="match status" value="1"/>
</dbReference>
<sequence length="550" mass="61964">MNYVLRNYAKLSHFNYDKNGKDWKVEAGKQQSPISLAKEKAVRSSAPRLTFVNYDKTFGSPLKLTNNGHTITMAIPPGADGSQPALCGCMLESIYKAVQLHFHWGSPHSEGSEHEIEFSRYDAEVHIVHQNCAYGTKQEAICAPDGYVVLGLMLKIAAEPVINPKALNKVCMEASQVKKYDMSSTFKGEFSLRDILAGIERQEFFTYQGSLTTPPCSEVVNWFVFPKPIEISKRYLKHLWNLSDDRGRPLLNNFRELQDLHEPKGKHIQQLLCAELSLECGDFYNPLEITKEELLRVHTPRYLRSLKWSAKVATIAEVPVLIFVPNVAVQSGYLRPMRYQTAGSILAGKLALEYGWAINLGGGFHHCCSSKGGGFCPYADITLLLVRLFDLEPSRVQNAMIIDLDAHQGNGHERDFKDTETVYILDMYNAYIYPKDNEAKLSIRCAVELKHLTEDAYYLKQLNRCLMRALSEFKPDIVVYNAGTDILKGDPLGNLAITPDGIIERDRLVFSTFRALNIPIVMLLSGGYMKSSKNVIADSIVNLKRQGWLK</sequence>
<dbReference type="Proteomes" id="UP000295192">
    <property type="component" value="Unassembled WGS sequence"/>
</dbReference>
<dbReference type="PROSITE" id="PS51144">
    <property type="entry name" value="ALPHA_CA_2"/>
    <property type="match status" value="1"/>
</dbReference>
<dbReference type="PRINTS" id="PR01270">
    <property type="entry name" value="HDASUPER"/>
</dbReference>
<dbReference type="Gene3D" id="3.40.800.20">
    <property type="entry name" value="Histone deacetylase domain"/>
    <property type="match status" value="1"/>
</dbReference>
<dbReference type="EC" id="4.2.1.1" evidence="15"/>
<comment type="catalytic activity">
    <reaction evidence="12">
        <text>N(6)-acetyl-L-lysyl-[histone] + H2O = L-lysyl-[histone] + acetate</text>
        <dbReference type="Rhea" id="RHEA:58196"/>
        <dbReference type="Rhea" id="RHEA-COMP:9845"/>
        <dbReference type="Rhea" id="RHEA-COMP:11338"/>
        <dbReference type="ChEBI" id="CHEBI:15377"/>
        <dbReference type="ChEBI" id="CHEBI:29969"/>
        <dbReference type="ChEBI" id="CHEBI:30089"/>
        <dbReference type="ChEBI" id="CHEBI:61930"/>
        <dbReference type="EC" id="3.5.1.98"/>
    </reaction>
</comment>
<evidence type="ECO:0000259" key="16">
    <source>
        <dbReference type="PROSITE" id="PS51144"/>
    </source>
</evidence>
<evidence type="ECO:0000256" key="10">
    <source>
        <dbReference type="ARBA" id="ARBA00023163"/>
    </source>
</evidence>
<evidence type="ECO:0000313" key="17">
    <source>
        <dbReference type="EMBL" id="TDG46148.1"/>
    </source>
</evidence>
<evidence type="ECO:0000256" key="4">
    <source>
        <dbReference type="ARBA" id="ARBA00022491"/>
    </source>
</evidence>
<reference evidence="17 18" key="1">
    <citation type="journal article" date="2019" name="J. Hered.">
        <title>An Improved Genome Assembly for Drosophila navojoa, the Basal Species in the mojavensis Cluster.</title>
        <authorList>
            <person name="Vanderlinde T."/>
            <person name="Dupim E.G."/>
            <person name="Nazario-Yepiz N.O."/>
            <person name="Carvalho A.B."/>
        </authorList>
    </citation>
    <scope>NUCLEOTIDE SEQUENCE [LARGE SCALE GENOMIC DNA]</scope>
    <source>
        <strain evidence="17">Navoj_Jal97</strain>
        <tissue evidence="17">Whole organism</tissue>
    </source>
</reference>
<dbReference type="PANTHER" id="PTHR18952:SF137">
    <property type="entry name" value="CARBONIC ANHYDRASE"/>
    <property type="match status" value="1"/>
</dbReference>
<accession>A0A484BBQ0</accession>
<dbReference type="CDD" id="cd00326">
    <property type="entry name" value="alpha_CA"/>
    <property type="match status" value="1"/>
</dbReference>
<keyword evidence="11" id="KW-0539">Nucleus</keyword>
<evidence type="ECO:0000256" key="2">
    <source>
        <dbReference type="ARBA" id="ARBA00005947"/>
    </source>
</evidence>
<evidence type="ECO:0000256" key="3">
    <source>
        <dbReference type="ARBA" id="ARBA00010718"/>
    </source>
</evidence>
<evidence type="ECO:0000256" key="12">
    <source>
        <dbReference type="ARBA" id="ARBA00048287"/>
    </source>
</evidence>
<evidence type="ECO:0000256" key="11">
    <source>
        <dbReference type="ARBA" id="ARBA00023242"/>
    </source>
</evidence>
<dbReference type="GO" id="GO:0008270">
    <property type="term" value="F:zinc ion binding"/>
    <property type="evidence" value="ECO:0007669"/>
    <property type="project" value="UniProtKB-UniRule"/>
</dbReference>
<comment type="function">
    <text evidence="13">Responsible for the deacetylation of lysine residues on the N-terminal part of the core histones (H2A, H2B, H3 and H4). Histone deacetylation gives a tag for epigenetic repression and plays an important role in transcriptional regulation, cell cycle progression and developmental events. Histone deacetylases act via the formation of large multiprotein complexes.</text>
</comment>
<keyword evidence="15" id="KW-0456">Lyase</keyword>
<evidence type="ECO:0000256" key="15">
    <source>
        <dbReference type="RuleBase" id="RU367011"/>
    </source>
</evidence>
<keyword evidence="4" id="KW-0678">Repressor</keyword>
<evidence type="ECO:0000256" key="1">
    <source>
        <dbReference type="ARBA" id="ARBA00004123"/>
    </source>
</evidence>
<comment type="caution">
    <text evidence="17">The sequence shown here is derived from an EMBL/GenBank/DDBJ whole genome shotgun (WGS) entry which is preliminary data.</text>
</comment>
<evidence type="ECO:0000256" key="5">
    <source>
        <dbReference type="ARBA" id="ARBA00022723"/>
    </source>
</evidence>
<gene>
    <name evidence="17" type="ORF">AWZ03_007356</name>
</gene>
<dbReference type="InterPro" id="IPR001148">
    <property type="entry name" value="CA_dom"/>
</dbReference>
<keyword evidence="7 15" id="KW-0862">Zinc</keyword>
<dbReference type="PANTHER" id="PTHR18952">
    <property type="entry name" value="CARBONIC ANHYDRASE"/>
    <property type="match status" value="1"/>
</dbReference>
<dbReference type="SUPFAM" id="SSF52768">
    <property type="entry name" value="Arginase/deacetylase"/>
    <property type="match status" value="1"/>
</dbReference>
<evidence type="ECO:0000313" key="18">
    <source>
        <dbReference type="Proteomes" id="UP000295192"/>
    </source>
</evidence>
<dbReference type="CDD" id="cd09993">
    <property type="entry name" value="HDAC_classIV"/>
    <property type="match status" value="1"/>
</dbReference>
<evidence type="ECO:0000256" key="7">
    <source>
        <dbReference type="ARBA" id="ARBA00022833"/>
    </source>
</evidence>
<dbReference type="GO" id="GO:0005737">
    <property type="term" value="C:cytoplasm"/>
    <property type="evidence" value="ECO:0007669"/>
    <property type="project" value="TreeGrafter"/>
</dbReference>
<comment type="similarity">
    <text evidence="2">Belongs to the histone deacetylase family.</text>
</comment>
<comment type="catalytic activity">
    <reaction evidence="15">
        <text>hydrogencarbonate + H(+) = CO2 + H2O</text>
        <dbReference type="Rhea" id="RHEA:10748"/>
        <dbReference type="ChEBI" id="CHEBI:15377"/>
        <dbReference type="ChEBI" id="CHEBI:15378"/>
        <dbReference type="ChEBI" id="CHEBI:16526"/>
        <dbReference type="ChEBI" id="CHEBI:17544"/>
        <dbReference type="EC" id="4.2.1.1"/>
    </reaction>
</comment>
<evidence type="ECO:0000256" key="6">
    <source>
        <dbReference type="ARBA" id="ARBA00022801"/>
    </source>
</evidence>
<name>A0A484BBQ0_DRONA</name>
<keyword evidence="6" id="KW-0378">Hydrolase</keyword>
<dbReference type="SMART" id="SM01057">
    <property type="entry name" value="Carb_anhydrase"/>
    <property type="match status" value="1"/>
</dbReference>
<dbReference type="STRING" id="7232.A0A484BBQ0"/>
<dbReference type="InterPro" id="IPR036398">
    <property type="entry name" value="CA_dom_sf"/>
</dbReference>
<dbReference type="Pfam" id="PF00194">
    <property type="entry name" value="Carb_anhydrase"/>
    <property type="match status" value="1"/>
</dbReference>
<organism evidence="17 18">
    <name type="scientific">Drosophila navojoa</name>
    <name type="common">Fruit fly</name>
    <dbReference type="NCBI Taxonomy" id="7232"/>
    <lineage>
        <taxon>Eukaryota</taxon>
        <taxon>Metazoa</taxon>
        <taxon>Ecdysozoa</taxon>
        <taxon>Arthropoda</taxon>
        <taxon>Hexapoda</taxon>
        <taxon>Insecta</taxon>
        <taxon>Pterygota</taxon>
        <taxon>Neoptera</taxon>
        <taxon>Endopterygota</taxon>
        <taxon>Diptera</taxon>
        <taxon>Brachycera</taxon>
        <taxon>Muscomorpha</taxon>
        <taxon>Ephydroidea</taxon>
        <taxon>Drosophilidae</taxon>
        <taxon>Drosophila</taxon>
    </lineage>
</organism>
<dbReference type="EMBL" id="LSRL02000063">
    <property type="protein sequence ID" value="TDG46148.1"/>
    <property type="molecule type" value="Genomic_DNA"/>
</dbReference>
<evidence type="ECO:0000256" key="9">
    <source>
        <dbReference type="ARBA" id="ARBA00023015"/>
    </source>
</evidence>
<keyword evidence="5 15" id="KW-0479">Metal-binding</keyword>
<dbReference type="InterPro" id="IPR018338">
    <property type="entry name" value="Carbonic_anhydrase_a-class_CS"/>
</dbReference>
<dbReference type="InterPro" id="IPR037138">
    <property type="entry name" value="His_deacetylse_dom_sf"/>
</dbReference>
<dbReference type="Pfam" id="PF00850">
    <property type="entry name" value="Hist_deacetyl"/>
    <property type="match status" value="1"/>
</dbReference>
<comment type="subcellular location">
    <subcellularLocation>
        <location evidence="1">Nucleus</location>
    </subcellularLocation>
</comment>
<dbReference type="InterPro" id="IPR000286">
    <property type="entry name" value="HDACs"/>
</dbReference>
<dbReference type="PROSITE" id="PS00162">
    <property type="entry name" value="ALPHA_CA_1"/>
    <property type="match status" value="1"/>
</dbReference>
<dbReference type="AlphaFoldDB" id="A0A484BBQ0"/>
<protein>
    <recommendedName>
        <fullName evidence="15">Carbonic anhydrase</fullName>
        <ecNumber evidence="15">4.2.1.1</ecNumber>
    </recommendedName>
</protein>
<keyword evidence="10" id="KW-0804">Transcription</keyword>
<feature type="domain" description="Alpha-carbonic anhydrase" evidence="16">
    <location>
        <begin position="12"/>
        <end position="269"/>
    </location>
</feature>
<dbReference type="GO" id="GO:0000118">
    <property type="term" value="C:histone deacetylase complex"/>
    <property type="evidence" value="ECO:0007669"/>
    <property type="project" value="UniProtKB-ARBA"/>
</dbReference>
<keyword evidence="18" id="KW-1185">Reference proteome</keyword>
<evidence type="ECO:0000256" key="13">
    <source>
        <dbReference type="ARBA" id="ARBA00059784"/>
    </source>
</evidence>
<proteinExistence type="inferred from homology"/>